<dbReference type="Proteomes" id="UP000499080">
    <property type="component" value="Unassembled WGS sequence"/>
</dbReference>
<gene>
    <name evidence="4" type="ORF">AVEN_46121_1</name>
</gene>
<sequence>MGNQTQLIVDQKEAEPEKINAVVTRSQEAKLKSEPKNVEKEGNSETIRAEVQTIDECQLPPSDDGSPVSLLRVNREEFKTAQASDKSLLGCWEKGKKSNNAEFEIENEILFRKVKDHRGEIRKQVVVPSKLRVEILKLCHEGVASHLGTTKTKDKLLRYYFWPNVIKDTEEFVRTCHPCQKVGKPGETKKAPLKLVPIISEVFAKLNVDLVGPLPESENKNKYLLTAM</sequence>
<reference evidence="4 5" key="1">
    <citation type="journal article" date="2019" name="Sci. Rep.">
        <title>Orb-weaving spider Araneus ventricosus genome elucidates the spidroin gene catalogue.</title>
        <authorList>
            <person name="Kono N."/>
            <person name="Nakamura H."/>
            <person name="Ohtoshi R."/>
            <person name="Moran D.A.P."/>
            <person name="Shinohara A."/>
            <person name="Yoshida Y."/>
            <person name="Fujiwara M."/>
            <person name="Mori M."/>
            <person name="Tomita M."/>
            <person name="Arakawa K."/>
        </authorList>
    </citation>
    <scope>NUCLEOTIDE SEQUENCE [LARGE SCALE GENOMIC DNA]</scope>
</reference>
<dbReference type="Pfam" id="PF17921">
    <property type="entry name" value="Integrase_H2C2"/>
    <property type="match status" value="1"/>
</dbReference>
<organism evidence="4 5">
    <name type="scientific">Araneus ventricosus</name>
    <name type="common">Orbweaver spider</name>
    <name type="synonym">Epeira ventricosa</name>
    <dbReference type="NCBI Taxonomy" id="182803"/>
    <lineage>
        <taxon>Eukaryota</taxon>
        <taxon>Metazoa</taxon>
        <taxon>Ecdysozoa</taxon>
        <taxon>Arthropoda</taxon>
        <taxon>Chelicerata</taxon>
        <taxon>Arachnida</taxon>
        <taxon>Araneae</taxon>
        <taxon>Araneomorphae</taxon>
        <taxon>Entelegynae</taxon>
        <taxon>Araneoidea</taxon>
        <taxon>Araneidae</taxon>
        <taxon>Araneus</taxon>
    </lineage>
</organism>
<dbReference type="InterPro" id="IPR050951">
    <property type="entry name" value="Retrovirus_Pol_polyprotein"/>
</dbReference>
<dbReference type="Gene3D" id="1.10.340.70">
    <property type="match status" value="1"/>
</dbReference>
<evidence type="ECO:0000313" key="5">
    <source>
        <dbReference type="Proteomes" id="UP000499080"/>
    </source>
</evidence>
<dbReference type="GO" id="GO:0003964">
    <property type="term" value="F:RNA-directed DNA polymerase activity"/>
    <property type="evidence" value="ECO:0007669"/>
    <property type="project" value="UniProtKB-EC"/>
</dbReference>
<dbReference type="AlphaFoldDB" id="A0A4Y2X907"/>
<evidence type="ECO:0000256" key="2">
    <source>
        <dbReference type="SAM" id="MobiDB-lite"/>
    </source>
</evidence>
<feature type="domain" description="Integrase zinc-binding" evidence="3">
    <location>
        <begin position="127"/>
        <end position="183"/>
    </location>
</feature>
<dbReference type="InterPro" id="IPR041588">
    <property type="entry name" value="Integrase_H2C2"/>
</dbReference>
<evidence type="ECO:0000313" key="4">
    <source>
        <dbReference type="EMBL" id="GBO46145.1"/>
    </source>
</evidence>
<dbReference type="OrthoDB" id="6430750at2759"/>
<dbReference type="EMBL" id="BGPR01073625">
    <property type="protein sequence ID" value="GBO46145.1"/>
    <property type="molecule type" value="Genomic_DNA"/>
</dbReference>
<name>A0A4Y2X907_ARAVE</name>
<feature type="compositionally biased region" description="Basic and acidic residues" evidence="2">
    <location>
        <begin position="27"/>
        <end position="43"/>
    </location>
</feature>
<dbReference type="FunFam" id="1.10.340.70:FF:000001">
    <property type="entry name" value="Retrovirus-related Pol polyprotein from transposon gypsy-like Protein"/>
    <property type="match status" value="1"/>
</dbReference>
<feature type="region of interest" description="Disordered" evidence="2">
    <location>
        <begin position="25"/>
        <end position="44"/>
    </location>
</feature>
<dbReference type="EC" id="2.7.7.49" evidence="1"/>
<dbReference type="PANTHER" id="PTHR37984:SF15">
    <property type="entry name" value="INTEGRASE CATALYTIC DOMAIN-CONTAINING PROTEIN"/>
    <property type="match status" value="1"/>
</dbReference>
<accession>A0A4Y2X907</accession>
<protein>
    <recommendedName>
        <fullName evidence="1">RNA-directed DNA polymerase</fullName>
        <ecNumber evidence="1">2.7.7.49</ecNumber>
    </recommendedName>
</protein>
<keyword evidence="5" id="KW-1185">Reference proteome</keyword>
<proteinExistence type="predicted"/>
<comment type="caution">
    <text evidence="4">The sequence shown here is derived from an EMBL/GenBank/DDBJ whole genome shotgun (WGS) entry which is preliminary data.</text>
</comment>
<evidence type="ECO:0000259" key="3">
    <source>
        <dbReference type="Pfam" id="PF17921"/>
    </source>
</evidence>
<evidence type="ECO:0000256" key="1">
    <source>
        <dbReference type="ARBA" id="ARBA00012493"/>
    </source>
</evidence>
<dbReference type="PANTHER" id="PTHR37984">
    <property type="entry name" value="PROTEIN CBG26694"/>
    <property type="match status" value="1"/>
</dbReference>